<dbReference type="Proteomes" id="UP000264217">
    <property type="component" value="Unassembled WGS sequence"/>
</dbReference>
<dbReference type="AlphaFoldDB" id="A0A372NMF8"/>
<accession>A0A372NMF8</accession>
<keyword evidence="1" id="KW-1133">Transmembrane helix</keyword>
<evidence type="ECO:0000313" key="2">
    <source>
        <dbReference type="EMBL" id="RFZ90038.1"/>
    </source>
</evidence>
<proteinExistence type="predicted"/>
<reference evidence="2 3" key="1">
    <citation type="submission" date="2018-08" db="EMBL/GenBank/DDBJ databases">
        <title>Mucilaginibacter sp. MYSH2.</title>
        <authorList>
            <person name="Seo T."/>
        </authorList>
    </citation>
    <scope>NUCLEOTIDE SEQUENCE [LARGE SCALE GENOMIC DNA]</scope>
    <source>
        <strain evidence="2 3">MYSH2</strain>
    </source>
</reference>
<gene>
    <name evidence="2" type="ORF">D0C36_22590</name>
</gene>
<protein>
    <submittedName>
        <fullName evidence="2">Uncharacterized protein</fullName>
    </submittedName>
</protein>
<organism evidence="2 3">
    <name type="scientific">Mucilaginibacter conchicola</name>
    <dbReference type="NCBI Taxonomy" id="2303333"/>
    <lineage>
        <taxon>Bacteria</taxon>
        <taxon>Pseudomonadati</taxon>
        <taxon>Bacteroidota</taxon>
        <taxon>Sphingobacteriia</taxon>
        <taxon>Sphingobacteriales</taxon>
        <taxon>Sphingobacteriaceae</taxon>
        <taxon>Mucilaginibacter</taxon>
    </lineage>
</organism>
<keyword evidence="1" id="KW-0812">Transmembrane</keyword>
<comment type="caution">
    <text evidence="2">The sequence shown here is derived from an EMBL/GenBank/DDBJ whole genome shotgun (WGS) entry which is preliminary data.</text>
</comment>
<keyword evidence="3" id="KW-1185">Reference proteome</keyword>
<sequence>MENVFILTHSVMLICAAIIFVAATQTENHFFWINRRLRGSVRKTRSLVRQLRIDEPELPIKWDLNLHELDKLARTKHIQS</sequence>
<name>A0A372NMF8_9SPHI</name>
<dbReference type="EMBL" id="QWDC01000005">
    <property type="protein sequence ID" value="RFZ90038.1"/>
    <property type="molecule type" value="Genomic_DNA"/>
</dbReference>
<evidence type="ECO:0000313" key="3">
    <source>
        <dbReference type="Proteomes" id="UP000264217"/>
    </source>
</evidence>
<evidence type="ECO:0000256" key="1">
    <source>
        <dbReference type="SAM" id="Phobius"/>
    </source>
</evidence>
<feature type="transmembrane region" description="Helical" evidence="1">
    <location>
        <begin position="6"/>
        <end position="26"/>
    </location>
</feature>
<keyword evidence="1" id="KW-0472">Membrane</keyword>